<dbReference type="Pfam" id="PF07496">
    <property type="entry name" value="zf-CW"/>
    <property type="match status" value="1"/>
</dbReference>
<name>A0A9Q1IG65_SYNKA</name>
<evidence type="ECO:0000256" key="4">
    <source>
        <dbReference type="SAM" id="MobiDB-lite"/>
    </source>
</evidence>
<evidence type="ECO:0000259" key="6">
    <source>
        <dbReference type="PROSITE" id="PS51050"/>
    </source>
</evidence>
<evidence type="ECO:0000256" key="2">
    <source>
        <dbReference type="ARBA" id="ARBA00022771"/>
    </source>
</evidence>
<keyword evidence="1" id="KW-0479">Metal-binding</keyword>
<keyword evidence="2" id="KW-0863">Zinc-finger</keyword>
<dbReference type="Proteomes" id="UP001152622">
    <property type="component" value="Chromosome 17"/>
</dbReference>
<protein>
    <recommendedName>
        <fullName evidence="6">CW-type domain-containing protein</fullName>
    </recommendedName>
</protein>
<dbReference type="InterPro" id="IPR042778">
    <property type="entry name" value="ZCWPW1/ZCWPW2"/>
</dbReference>
<feature type="compositionally biased region" description="Polar residues" evidence="4">
    <location>
        <begin position="193"/>
        <end position="233"/>
    </location>
</feature>
<reference evidence="7" key="1">
    <citation type="journal article" date="2023" name="Science">
        <title>Genome structures resolve the early diversification of teleost fishes.</title>
        <authorList>
            <person name="Parey E."/>
            <person name="Louis A."/>
            <person name="Montfort J."/>
            <person name="Bouchez O."/>
            <person name="Roques C."/>
            <person name="Iampietro C."/>
            <person name="Lluch J."/>
            <person name="Castinel A."/>
            <person name="Donnadieu C."/>
            <person name="Desvignes T."/>
            <person name="Floi Bucao C."/>
            <person name="Jouanno E."/>
            <person name="Wen M."/>
            <person name="Mejri S."/>
            <person name="Dirks R."/>
            <person name="Jansen H."/>
            <person name="Henkel C."/>
            <person name="Chen W.J."/>
            <person name="Zahm M."/>
            <person name="Cabau C."/>
            <person name="Klopp C."/>
            <person name="Thompson A.W."/>
            <person name="Robinson-Rechavi M."/>
            <person name="Braasch I."/>
            <person name="Lecointre G."/>
            <person name="Bobe J."/>
            <person name="Postlethwait J.H."/>
            <person name="Berthelot C."/>
            <person name="Roest Crollius H."/>
            <person name="Guiguen Y."/>
        </authorList>
    </citation>
    <scope>NUCLEOTIDE SEQUENCE</scope>
    <source>
        <strain evidence="7">WJC10195</strain>
    </source>
</reference>
<organism evidence="7 8">
    <name type="scientific">Synaphobranchus kaupii</name>
    <name type="common">Kaup's arrowtooth eel</name>
    <dbReference type="NCBI Taxonomy" id="118154"/>
    <lineage>
        <taxon>Eukaryota</taxon>
        <taxon>Metazoa</taxon>
        <taxon>Chordata</taxon>
        <taxon>Craniata</taxon>
        <taxon>Vertebrata</taxon>
        <taxon>Euteleostomi</taxon>
        <taxon>Actinopterygii</taxon>
        <taxon>Neopterygii</taxon>
        <taxon>Teleostei</taxon>
        <taxon>Anguilliformes</taxon>
        <taxon>Synaphobranchidae</taxon>
        <taxon>Synaphobranchus</taxon>
    </lineage>
</organism>
<sequence length="325" mass="35830">MMLLQPVIMSLWSLEGWTVLCTAVPTLRRKCGTTQDTGVEELGEIHDPNTSDAPTMVSLVLRSPAVPLSKTLPSTSGTYHGISAPADQTSQQKDSYNGETRTASLQPCIPFWGEADPDQNWVQCNTCLKWRKLADGVDPDFLPVLWFCHMNDDPKFRSCQVEEEPDDLCGERPSEKKYKQEEQEELQQKEQQAQNSEDSKPTPNTSATSLKHSGTQQRIGDAQTNLSNSSPLSCSGDDHSADSLLATSTTEAASPSSRMKRNLFTRENEEVKRAKMNDQQNSTSEAVASVASVDLCVPVVLVTITLKKKSMQVTDLHIQLGQNSK</sequence>
<keyword evidence="3" id="KW-0862">Zinc</keyword>
<dbReference type="PANTHER" id="PTHR15999">
    <property type="entry name" value="ZINC FINGER CW-TYPE PWWP DOMAIN PROTEIN 1"/>
    <property type="match status" value="1"/>
</dbReference>
<keyword evidence="8" id="KW-1185">Reference proteome</keyword>
<feature type="signal peptide" evidence="5">
    <location>
        <begin position="1"/>
        <end position="23"/>
    </location>
</feature>
<feature type="compositionally biased region" description="Basic and acidic residues" evidence="4">
    <location>
        <begin position="169"/>
        <end position="181"/>
    </location>
</feature>
<dbReference type="EMBL" id="JAINUF010000017">
    <property type="protein sequence ID" value="KAJ8339420.1"/>
    <property type="molecule type" value="Genomic_DNA"/>
</dbReference>
<feature type="compositionally biased region" description="Low complexity" evidence="4">
    <location>
        <begin position="242"/>
        <end position="257"/>
    </location>
</feature>
<feature type="region of interest" description="Disordered" evidence="4">
    <location>
        <begin position="162"/>
        <end position="262"/>
    </location>
</feature>
<evidence type="ECO:0000256" key="1">
    <source>
        <dbReference type="ARBA" id="ARBA00022723"/>
    </source>
</evidence>
<keyword evidence="5" id="KW-0732">Signal</keyword>
<dbReference type="PANTHER" id="PTHR15999:SF2">
    <property type="entry name" value="ZINC FINGER CW-TYPE PWWP DOMAIN PROTEIN 1"/>
    <property type="match status" value="1"/>
</dbReference>
<dbReference type="GO" id="GO:0008270">
    <property type="term" value="F:zinc ion binding"/>
    <property type="evidence" value="ECO:0007669"/>
    <property type="project" value="UniProtKB-KW"/>
</dbReference>
<evidence type="ECO:0000256" key="3">
    <source>
        <dbReference type="ARBA" id="ARBA00022833"/>
    </source>
</evidence>
<comment type="caution">
    <text evidence="7">The sequence shown here is derived from an EMBL/GenBank/DDBJ whole genome shotgun (WGS) entry which is preliminary data.</text>
</comment>
<dbReference type="PROSITE" id="PS51050">
    <property type="entry name" value="ZF_CW"/>
    <property type="match status" value="1"/>
</dbReference>
<feature type="domain" description="CW-type" evidence="6">
    <location>
        <begin position="115"/>
        <end position="167"/>
    </location>
</feature>
<dbReference type="AlphaFoldDB" id="A0A9Q1IG65"/>
<dbReference type="OrthoDB" id="757982at2759"/>
<evidence type="ECO:0000256" key="5">
    <source>
        <dbReference type="SAM" id="SignalP"/>
    </source>
</evidence>
<dbReference type="InterPro" id="IPR011124">
    <property type="entry name" value="Znf_CW"/>
</dbReference>
<evidence type="ECO:0000313" key="8">
    <source>
        <dbReference type="Proteomes" id="UP001152622"/>
    </source>
</evidence>
<dbReference type="GO" id="GO:0005634">
    <property type="term" value="C:nucleus"/>
    <property type="evidence" value="ECO:0007669"/>
    <property type="project" value="TreeGrafter"/>
</dbReference>
<gene>
    <name evidence="7" type="ORF">SKAU_G00362060</name>
</gene>
<feature type="region of interest" description="Disordered" evidence="4">
    <location>
        <begin position="74"/>
        <end position="94"/>
    </location>
</feature>
<proteinExistence type="predicted"/>
<feature type="chain" id="PRO_5040106523" description="CW-type domain-containing protein" evidence="5">
    <location>
        <begin position="24"/>
        <end position="325"/>
    </location>
</feature>
<accession>A0A9Q1IG65</accession>
<dbReference type="Gene3D" id="3.30.40.100">
    <property type="match status" value="1"/>
</dbReference>
<evidence type="ECO:0000313" key="7">
    <source>
        <dbReference type="EMBL" id="KAJ8339420.1"/>
    </source>
</evidence>